<proteinExistence type="predicted"/>
<name>F1A5Y1_DICPU</name>
<dbReference type="PROSITE" id="PS50222">
    <property type="entry name" value="EF_HAND_2"/>
    <property type="match status" value="1"/>
</dbReference>
<dbReference type="GO" id="GO:0005509">
    <property type="term" value="F:calcium ion binding"/>
    <property type="evidence" value="ECO:0007669"/>
    <property type="project" value="InterPro"/>
</dbReference>
<dbReference type="SUPFAM" id="SSF47473">
    <property type="entry name" value="EF-hand"/>
    <property type="match status" value="1"/>
</dbReference>
<dbReference type="InParanoid" id="F1A5Y1"/>
<protein>
    <recommendedName>
        <fullName evidence="2">EF-hand domain-containing protein</fullName>
    </recommendedName>
</protein>
<dbReference type="RefSeq" id="XP_003295075.1">
    <property type="nucleotide sequence ID" value="XM_003295027.1"/>
</dbReference>
<dbReference type="EMBL" id="GL871650">
    <property type="protein sequence ID" value="EGC28396.1"/>
    <property type="molecule type" value="Genomic_DNA"/>
</dbReference>
<feature type="domain" description="EF-hand" evidence="2">
    <location>
        <begin position="84"/>
        <end position="119"/>
    </location>
</feature>
<accession>F1A5Y1</accession>
<evidence type="ECO:0000256" key="1">
    <source>
        <dbReference type="ARBA" id="ARBA00022837"/>
    </source>
</evidence>
<dbReference type="Proteomes" id="UP000001064">
    <property type="component" value="Unassembled WGS sequence"/>
</dbReference>
<organism evidence="3 4">
    <name type="scientific">Dictyostelium purpureum</name>
    <name type="common">Slime mold</name>
    <dbReference type="NCBI Taxonomy" id="5786"/>
    <lineage>
        <taxon>Eukaryota</taxon>
        <taxon>Amoebozoa</taxon>
        <taxon>Evosea</taxon>
        <taxon>Eumycetozoa</taxon>
        <taxon>Dictyostelia</taxon>
        <taxon>Dictyosteliales</taxon>
        <taxon>Dictyosteliaceae</taxon>
        <taxon>Dictyostelium</taxon>
    </lineage>
</organism>
<dbReference type="KEGG" id="dpp:DICPUDRAFT_85505"/>
<dbReference type="InterPro" id="IPR002048">
    <property type="entry name" value="EF_hand_dom"/>
</dbReference>
<dbReference type="AlphaFoldDB" id="F1A5Y1"/>
<reference evidence="4" key="1">
    <citation type="journal article" date="2011" name="Genome Biol.">
        <title>Comparative genomics of the social amoebae Dictyostelium discoideum and Dictyostelium purpureum.</title>
        <authorList>
            <consortium name="US DOE Joint Genome Institute (JGI-PGF)"/>
            <person name="Sucgang R."/>
            <person name="Kuo A."/>
            <person name="Tian X."/>
            <person name="Salerno W."/>
            <person name="Parikh A."/>
            <person name="Feasley C.L."/>
            <person name="Dalin E."/>
            <person name="Tu H."/>
            <person name="Huang E."/>
            <person name="Barry K."/>
            <person name="Lindquist E."/>
            <person name="Shapiro H."/>
            <person name="Bruce D."/>
            <person name="Schmutz J."/>
            <person name="Salamov A."/>
            <person name="Fey P."/>
            <person name="Gaudet P."/>
            <person name="Anjard C."/>
            <person name="Babu M.M."/>
            <person name="Basu S."/>
            <person name="Bushmanova Y."/>
            <person name="van der Wel H."/>
            <person name="Katoh-Kurasawa M."/>
            <person name="Dinh C."/>
            <person name="Coutinho P.M."/>
            <person name="Saito T."/>
            <person name="Elias M."/>
            <person name="Schaap P."/>
            <person name="Kay R.R."/>
            <person name="Henrissat B."/>
            <person name="Eichinger L."/>
            <person name="Rivero F."/>
            <person name="Putnam N.H."/>
            <person name="West C.M."/>
            <person name="Loomis W.F."/>
            <person name="Chisholm R.L."/>
            <person name="Shaulsky G."/>
            <person name="Strassmann J.E."/>
            <person name="Queller D.C."/>
            <person name="Kuspa A."/>
            <person name="Grigoriev I.V."/>
        </authorList>
    </citation>
    <scope>NUCLEOTIDE SEQUENCE [LARGE SCALE GENOMIC DNA]</scope>
    <source>
        <strain evidence="4">QSDP1</strain>
    </source>
</reference>
<dbReference type="OrthoDB" id="26525at2759"/>
<dbReference type="Gene3D" id="1.10.238.10">
    <property type="entry name" value="EF-hand"/>
    <property type="match status" value="2"/>
</dbReference>
<evidence type="ECO:0000259" key="2">
    <source>
        <dbReference type="PROSITE" id="PS50222"/>
    </source>
</evidence>
<dbReference type="SMART" id="SM00054">
    <property type="entry name" value="EFh"/>
    <property type="match status" value="4"/>
</dbReference>
<evidence type="ECO:0000313" key="3">
    <source>
        <dbReference type="EMBL" id="EGC28396.1"/>
    </source>
</evidence>
<dbReference type="InterPro" id="IPR011992">
    <property type="entry name" value="EF-hand-dom_pair"/>
</dbReference>
<gene>
    <name evidence="3" type="ORF">DICPUDRAFT_85505</name>
</gene>
<keyword evidence="1" id="KW-0106">Calcium</keyword>
<dbReference type="InterPro" id="IPR018247">
    <property type="entry name" value="EF_Hand_1_Ca_BS"/>
</dbReference>
<dbReference type="GeneID" id="10511030"/>
<evidence type="ECO:0000313" key="4">
    <source>
        <dbReference type="Proteomes" id="UP000001064"/>
    </source>
</evidence>
<keyword evidence="4" id="KW-1185">Reference proteome</keyword>
<dbReference type="PROSITE" id="PS00018">
    <property type="entry name" value="EF_HAND_1"/>
    <property type="match status" value="3"/>
</dbReference>
<dbReference type="Pfam" id="PF13499">
    <property type="entry name" value="EF-hand_7"/>
    <property type="match status" value="1"/>
</dbReference>
<dbReference type="VEuPathDB" id="AmoebaDB:DICPUDRAFT_85505"/>
<sequence length="156" mass="18341">MVKDIESFISHYEGIVWDLDKEATGEITLDELVTYIKSFKEIEDPKLVALTIFSSLDLNDDKKISLQEVDTHKLKMEAQIVEENIKDGIKYMLDDYDGNNDGKITWDEVFNGFRKYVRGTEICVYKTNKIFSNYDKNSDKVITTEELRNYYTKFFE</sequence>